<dbReference type="AlphaFoldDB" id="I4EEM7"/>
<dbReference type="GO" id="GO:0004427">
    <property type="term" value="F:inorganic diphosphate phosphatase activity"/>
    <property type="evidence" value="ECO:0007669"/>
    <property type="project" value="UniProtKB-EC"/>
</dbReference>
<dbReference type="InterPro" id="IPR008162">
    <property type="entry name" value="Pyrophosphatase"/>
</dbReference>
<dbReference type="GO" id="GO:0005737">
    <property type="term" value="C:cytoplasm"/>
    <property type="evidence" value="ECO:0007669"/>
    <property type="project" value="InterPro"/>
</dbReference>
<dbReference type="GO" id="GO:0000287">
    <property type="term" value="F:magnesium ion binding"/>
    <property type="evidence" value="ECO:0007669"/>
    <property type="project" value="InterPro"/>
</dbReference>
<keyword evidence="3" id="KW-0479">Metal-binding</keyword>
<keyword evidence="7" id="KW-1185">Reference proteome</keyword>
<keyword evidence="4 6" id="KW-0378">Hydrolase</keyword>
<dbReference type="InterPro" id="IPR036649">
    <property type="entry name" value="Pyrophosphatase_sf"/>
</dbReference>
<evidence type="ECO:0000313" key="7">
    <source>
        <dbReference type="Proteomes" id="UP000004221"/>
    </source>
</evidence>
<keyword evidence="5" id="KW-0460">Magnesium</keyword>
<reference evidence="6 7" key="1">
    <citation type="journal article" date="2012" name="ISME J.">
        <title>Nitrification expanded: discovery, physiology and genomics of a nitrite-oxidizing bacterium from the phylum Chloroflexi.</title>
        <authorList>
            <person name="Sorokin D.Y."/>
            <person name="Lucker S."/>
            <person name="Vejmelkova D."/>
            <person name="Kostrikina N.A."/>
            <person name="Kleerebezem R."/>
            <person name="Rijpstra W.I."/>
            <person name="Damste J.S."/>
            <person name="Le Paslier D."/>
            <person name="Muyzer G."/>
            <person name="Wagner M."/>
            <person name="van Loosdrecht M.C."/>
            <person name="Daims H."/>
        </authorList>
    </citation>
    <scope>NUCLEOTIDE SEQUENCE [LARGE SCALE GENOMIC DNA]</scope>
    <source>
        <strain evidence="7">none</strain>
    </source>
</reference>
<dbReference type="Gene3D" id="3.90.80.10">
    <property type="entry name" value="Inorganic pyrophosphatase"/>
    <property type="match status" value="1"/>
</dbReference>
<organism evidence="6 7">
    <name type="scientific">Nitrolancea hollandica Lb</name>
    <dbReference type="NCBI Taxonomy" id="1129897"/>
    <lineage>
        <taxon>Bacteria</taxon>
        <taxon>Pseudomonadati</taxon>
        <taxon>Thermomicrobiota</taxon>
        <taxon>Thermomicrobia</taxon>
        <taxon>Sphaerobacterales</taxon>
        <taxon>Sphaerobacterineae</taxon>
        <taxon>Sphaerobacteraceae</taxon>
        <taxon>Nitrolancea</taxon>
    </lineage>
</organism>
<dbReference type="Proteomes" id="UP000004221">
    <property type="component" value="Unassembled WGS sequence"/>
</dbReference>
<gene>
    <name evidence="6" type="primary">ppa</name>
    <name evidence="6" type="ORF">NITHO_1910014</name>
</gene>
<protein>
    <recommendedName>
        <fullName evidence="2">inorganic diphosphatase</fullName>
        <ecNumber evidence="2">3.6.1.1</ecNumber>
    </recommendedName>
</protein>
<sequence>MMIIDAVIEDPKGATCRHYLDRRTGEWHAVPYPFTVDPWPANYGFLPGTHNPADDDELDVIVLAREPLATGTQLPVRPVALLRLADGDHKILAVAAGDPVYGGIAALDDVPAADLIAIEQWFPEKGRFLGWEDAARAEALITRAGAEDQARAGDTALP</sequence>
<accession>I4EEM7</accession>
<evidence type="ECO:0000256" key="3">
    <source>
        <dbReference type="ARBA" id="ARBA00022723"/>
    </source>
</evidence>
<evidence type="ECO:0000256" key="2">
    <source>
        <dbReference type="ARBA" id="ARBA00012146"/>
    </source>
</evidence>
<dbReference type="EMBL" id="CAGS01000103">
    <property type="protein sequence ID" value="CCF83139.1"/>
    <property type="molecule type" value="Genomic_DNA"/>
</dbReference>
<name>I4EEM7_9BACT</name>
<evidence type="ECO:0000256" key="4">
    <source>
        <dbReference type="ARBA" id="ARBA00022801"/>
    </source>
</evidence>
<dbReference type="PROSITE" id="PS00387">
    <property type="entry name" value="PPASE"/>
    <property type="match status" value="1"/>
</dbReference>
<evidence type="ECO:0000256" key="1">
    <source>
        <dbReference type="ARBA" id="ARBA00001946"/>
    </source>
</evidence>
<dbReference type="PANTHER" id="PTHR10286">
    <property type="entry name" value="INORGANIC PYROPHOSPHATASE"/>
    <property type="match status" value="1"/>
</dbReference>
<evidence type="ECO:0000313" key="6">
    <source>
        <dbReference type="EMBL" id="CCF83139.1"/>
    </source>
</evidence>
<proteinExistence type="predicted"/>
<dbReference type="SUPFAM" id="SSF50324">
    <property type="entry name" value="Inorganic pyrophosphatase"/>
    <property type="match status" value="1"/>
</dbReference>
<comment type="caution">
    <text evidence="6">The sequence shown here is derived from an EMBL/GenBank/DDBJ whole genome shotgun (WGS) entry which is preliminary data.</text>
</comment>
<evidence type="ECO:0000256" key="5">
    <source>
        <dbReference type="ARBA" id="ARBA00022842"/>
    </source>
</evidence>
<dbReference type="Pfam" id="PF00719">
    <property type="entry name" value="Pyrophosphatase"/>
    <property type="match status" value="1"/>
</dbReference>
<dbReference type="EC" id="3.6.1.1" evidence="2"/>
<dbReference type="GO" id="GO:0006796">
    <property type="term" value="P:phosphate-containing compound metabolic process"/>
    <property type="evidence" value="ECO:0007669"/>
    <property type="project" value="InterPro"/>
</dbReference>
<comment type="cofactor">
    <cofactor evidence="1">
        <name>Mg(2+)</name>
        <dbReference type="ChEBI" id="CHEBI:18420"/>
    </cofactor>
</comment>